<evidence type="ECO:0000313" key="2">
    <source>
        <dbReference type="Proteomes" id="UP000248198"/>
    </source>
</evidence>
<dbReference type="Proteomes" id="UP000248198">
    <property type="component" value="Unassembled WGS sequence"/>
</dbReference>
<evidence type="ECO:0000313" key="1">
    <source>
        <dbReference type="EMBL" id="PYF68377.1"/>
    </source>
</evidence>
<protein>
    <submittedName>
        <fullName evidence="1">Uncharacterized protein</fullName>
    </submittedName>
</protein>
<dbReference type="AlphaFoldDB" id="A0A318UA80"/>
<name>A0A318UA80_9SPHI</name>
<accession>A0A318UA80</accession>
<dbReference type="EMBL" id="QKLU01000014">
    <property type="protein sequence ID" value="PYF68377.1"/>
    <property type="molecule type" value="Genomic_DNA"/>
</dbReference>
<organism evidence="1 2">
    <name type="scientific">Pedobacter nutrimenti</name>
    <dbReference type="NCBI Taxonomy" id="1241337"/>
    <lineage>
        <taxon>Bacteria</taxon>
        <taxon>Pseudomonadati</taxon>
        <taxon>Bacteroidota</taxon>
        <taxon>Sphingobacteriia</taxon>
        <taxon>Sphingobacteriales</taxon>
        <taxon>Sphingobacteriaceae</taxon>
        <taxon>Pedobacter</taxon>
    </lineage>
</organism>
<dbReference type="OrthoDB" id="794282at2"/>
<keyword evidence="2" id="KW-1185">Reference proteome</keyword>
<reference evidence="1 2" key="1">
    <citation type="submission" date="2018-06" db="EMBL/GenBank/DDBJ databases">
        <title>Genomic Encyclopedia of Archaeal and Bacterial Type Strains, Phase II (KMG-II): from individual species to whole genera.</title>
        <authorList>
            <person name="Goeker M."/>
        </authorList>
    </citation>
    <scope>NUCLEOTIDE SEQUENCE [LARGE SCALE GENOMIC DNA]</scope>
    <source>
        <strain evidence="1 2">DSM 27372</strain>
    </source>
</reference>
<proteinExistence type="predicted"/>
<comment type="caution">
    <text evidence="1">The sequence shown here is derived from an EMBL/GenBank/DDBJ whole genome shotgun (WGS) entry which is preliminary data.</text>
</comment>
<gene>
    <name evidence="1" type="ORF">B0O44_11410</name>
</gene>
<dbReference type="RefSeq" id="WP_110834792.1">
    <property type="nucleotide sequence ID" value="NZ_QKLU01000014.1"/>
</dbReference>
<sequence>MLRRDLLTAEIKKLAEALARILGLKKEGQTEEADVQLQEMLEREYGLSYKDLHGLHNADFLELLHKAQFPAEKLDVLTQILYSIFEPTKQDKENQAIATKLQSVYQLLVTEYRIINMINLERETVIKNYLNTTS</sequence>